<organism evidence="2 3">
    <name type="scientific">Fusobacterium periodonticum 2_1_31</name>
    <dbReference type="NCBI Taxonomy" id="469599"/>
    <lineage>
        <taxon>Bacteria</taxon>
        <taxon>Fusobacteriati</taxon>
        <taxon>Fusobacteriota</taxon>
        <taxon>Fusobacteriia</taxon>
        <taxon>Fusobacteriales</taxon>
        <taxon>Fusobacteriaceae</taxon>
        <taxon>Fusobacterium</taxon>
    </lineage>
</organism>
<evidence type="ECO:0000313" key="2">
    <source>
        <dbReference type="EMBL" id="KGE63009.1"/>
    </source>
</evidence>
<protein>
    <submittedName>
        <fullName evidence="2">Uncharacterized protein</fullName>
    </submittedName>
</protein>
<evidence type="ECO:0000256" key="1">
    <source>
        <dbReference type="SAM" id="Phobius"/>
    </source>
</evidence>
<sequence>MRNLLIPFLPKYGGFKLAKIIKFFLTLIFTIFLILTLLFIIVMTTYVKEKYYVIQLSVIRITKIRNNYSLDFNSYGDTKKTLNLEITSKGKLPENIVIKNINFYNRKVSIYNQAIKAFEINKATAEKKEFKINQSIAKLKHNDGYYKDEIIYLYPLDKEIIDTFIYFEENFNNFYVEIIIEDTETGEEYSDFTDYIYMMPVRKGFHFGPIVK</sequence>
<keyword evidence="1" id="KW-1133">Transmembrane helix</keyword>
<feature type="transmembrane region" description="Helical" evidence="1">
    <location>
        <begin position="20"/>
        <end position="47"/>
    </location>
</feature>
<dbReference type="Proteomes" id="UP000003301">
    <property type="component" value="Unassembled WGS sequence"/>
</dbReference>
<proteinExistence type="predicted"/>
<evidence type="ECO:0000313" key="3">
    <source>
        <dbReference type="Proteomes" id="UP000003301"/>
    </source>
</evidence>
<keyword evidence="1" id="KW-0472">Membrane</keyword>
<keyword evidence="1" id="KW-0812">Transmembrane</keyword>
<keyword evidence="3" id="KW-1185">Reference proteome</keyword>
<accession>A0ABR4WM92</accession>
<comment type="caution">
    <text evidence="2">The sequence shown here is derived from an EMBL/GenBank/DDBJ whole genome shotgun (WGS) entry which is preliminary data.</text>
</comment>
<gene>
    <name evidence="2" type="ORF">FSAG_000699</name>
</gene>
<reference evidence="2" key="1">
    <citation type="submission" date="2013-05" db="EMBL/GenBank/DDBJ databases">
        <title>The Genome Sequence of Fusobacterium sp. 2_1_31.</title>
        <authorList>
            <consortium name="The Broad Institute Genomics Platform"/>
            <person name="Earl A."/>
            <person name="Ward D."/>
            <person name="Feldgarden M."/>
            <person name="Gevers D."/>
            <person name="Ambrose C."/>
            <person name="Strauss J."/>
            <person name="Allen-Vercoe E."/>
            <person name="Walker B."/>
            <person name="Young S."/>
            <person name="Zeng Q."/>
            <person name="Gargeya S."/>
            <person name="Fitzgerald M."/>
            <person name="Haas B."/>
            <person name="Abouelleil A."/>
            <person name="Allen A.W."/>
            <person name="Alvarado L."/>
            <person name="Arachchi H.M."/>
            <person name="Berlin A.M."/>
            <person name="Chapman S.B."/>
            <person name="Gainer-Dewar J."/>
            <person name="Goldberg J."/>
            <person name="Griggs A."/>
            <person name="Gujja S."/>
            <person name="Hansen M."/>
            <person name="Howarth C."/>
            <person name="Imamovic A."/>
            <person name="Ireland A."/>
            <person name="Larimer J."/>
            <person name="McCowan C."/>
            <person name="Murphy C."/>
            <person name="Pearson M."/>
            <person name="Poon T.W."/>
            <person name="Priest M."/>
            <person name="Roberts A."/>
            <person name="Saif S."/>
            <person name="Shea T."/>
            <person name="Sisk P."/>
            <person name="Sykes S."/>
            <person name="Wortman J."/>
            <person name="Nusbaum C."/>
            <person name="Birren B."/>
        </authorList>
    </citation>
    <scope>NUCLEOTIDE SEQUENCE [LARGE SCALE GENOMIC DNA]</scope>
    <source>
        <strain evidence="2">2_1_31</strain>
    </source>
</reference>
<name>A0ABR4WM92_9FUSO</name>
<dbReference type="EMBL" id="ACDC03000011">
    <property type="protein sequence ID" value="KGE63009.1"/>
    <property type="molecule type" value="Genomic_DNA"/>
</dbReference>